<reference evidence="7 8" key="1">
    <citation type="submission" date="2019-08" db="EMBL/GenBank/DDBJ databases">
        <title>In-depth cultivation of the pig gut microbiome towards novel bacterial diversity and tailored functional studies.</title>
        <authorList>
            <person name="Wylensek D."/>
            <person name="Hitch T.C.A."/>
            <person name="Clavel T."/>
        </authorList>
    </citation>
    <scope>NUCLEOTIDE SEQUENCE [LARGE SCALE GENOMIC DNA]</scope>
    <source>
        <strain evidence="7 8">WB01_CNA04</strain>
    </source>
</reference>
<evidence type="ECO:0000256" key="4">
    <source>
        <dbReference type="ARBA" id="ARBA00022801"/>
    </source>
</evidence>
<dbReference type="EC" id="3.4.-.-" evidence="6"/>
<protein>
    <recommendedName>
        <fullName evidence="6">Dipeptidase</fullName>
        <ecNumber evidence="6">3.4.-.-</ecNumber>
    </recommendedName>
</protein>
<dbReference type="AlphaFoldDB" id="A0A6N7WT09"/>
<organism evidence="7 8">
    <name type="scientific">Parafannyhessea umbonata</name>
    <dbReference type="NCBI Taxonomy" id="604330"/>
    <lineage>
        <taxon>Bacteria</taxon>
        <taxon>Bacillati</taxon>
        <taxon>Actinomycetota</taxon>
        <taxon>Coriobacteriia</taxon>
        <taxon>Coriobacteriales</taxon>
        <taxon>Atopobiaceae</taxon>
        <taxon>Parafannyhessea</taxon>
    </lineage>
</organism>
<dbReference type="Pfam" id="PF03577">
    <property type="entry name" value="Peptidase_C69"/>
    <property type="match status" value="1"/>
</dbReference>
<proteinExistence type="inferred from homology"/>
<keyword evidence="5 6" id="KW-0224">Dipeptidase</keyword>
<evidence type="ECO:0000313" key="7">
    <source>
        <dbReference type="EMBL" id="MST59935.1"/>
    </source>
</evidence>
<dbReference type="RefSeq" id="WP_154539969.1">
    <property type="nucleotide sequence ID" value="NZ_VUND01000001.1"/>
</dbReference>
<gene>
    <name evidence="7" type="ORF">FYJ69_03250</name>
</gene>
<comment type="catalytic activity">
    <reaction evidence="1">
        <text>an L-aminoacyl-L-amino acid + H2O = 2 an L-alpha-amino acid</text>
        <dbReference type="Rhea" id="RHEA:48940"/>
        <dbReference type="ChEBI" id="CHEBI:15377"/>
        <dbReference type="ChEBI" id="CHEBI:59869"/>
        <dbReference type="ChEBI" id="CHEBI:77460"/>
        <dbReference type="EC" id="3.4.13.19"/>
    </reaction>
</comment>
<dbReference type="PANTHER" id="PTHR12994:SF17">
    <property type="entry name" value="LD30995P"/>
    <property type="match status" value="1"/>
</dbReference>
<dbReference type="InterPro" id="IPR047804">
    <property type="entry name" value="C69_dipept_A-like"/>
</dbReference>
<name>A0A6N7WT09_9ACTN</name>
<dbReference type="Proteomes" id="UP000434342">
    <property type="component" value="Unassembled WGS sequence"/>
</dbReference>
<dbReference type="GO" id="GO:0070004">
    <property type="term" value="F:cysteine-type exopeptidase activity"/>
    <property type="evidence" value="ECO:0007669"/>
    <property type="project" value="InterPro"/>
</dbReference>
<keyword evidence="3 6" id="KW-0645">Protease</keyword>
<evidence type="ECO:0000256" key="1">
    <source>
        <dbReference type="ARBA" id="ARBA00001670"/>
    </source>
</evidence>
<comment type="caution">
    <text evidence="7">The sequence shown here is derived from an EMBL/GenBank/DDBJ whole genome shotgun (WGS) entry which is preliminary data.</text>
</comment>
<keyword evidence="4 6" id="KW-0378">Hydrolase</keyword>
<evidence type="ECO:0000313" key="8">
    <source>
        <dbReference type="Proteomes" id="UP000434342"/>
    </source>
</evidence>
<dbReference type="PANTHER" id="PTHR12994">
    <property type="entry name" value="SECERNIN"/>
    <property type="match status" value="1"/>
</dbReference>
<evidence type="ECO:0000256" key="2">
    <source>
        <dbReference type="ARBA" id="ARBA00007225"/>
    </source>
</evidence>
<dbReference type="GO" id="GO:0016805">
    <property type="term" value="F:dipeptidase activity"/>
    <property type="evidence" value="ECO:0007669"/>
    <property type="project" value="UniProtKB-KW"/>
</dbReference>
<comment type="similarity">
    <text evidence="2 6">Belongs to the peptidase C69 family.</text>
</comment>
<dbReference type="Gene3D" id="3.60.60.10">
    <property type="entry name" value="Penicillin V Acylase, Chain A"/>
    <property type="match status" value="1"/>
</dbReference>
<evidence type="ECO:0000256" key="5">
    <source>
        <dbReference type="ARBA" id="ARBA00022997"/>
    </source>
</evidence>
<sequence length="525" mass="58382">MPCTTLLIGKKASYDGSTIIARNEDSPGGVFTPKKFVVIQPEDQPRHYRSVLSHVEIELPDDPMRYTSVPDATPKDGIWAEAGVNTANVAMSATETLTSNERVLGADPLVELVKEKGKPGEDGYEPEVAGGIGEEDMVTIVLPYAHSAREGVELLGSYLERYGTYEMNGIAFSDVDEIWWMETVGGHHWIAKRVPDDCYVTMPNQLGIDDFDLTDALGEKVDHMCSADLAEWMDANHLDLSLDVVELVDGDEDEEADDLWPDANHRFFNPRDAFGSHSDSDHVYNTPRAWAMHRFLNPGLGWDDPNAGWNPEDDDIPWCMTPQRKLTIEDVKYALSLHYQGTPYDPYGNRGDASTRGAYRPIGINRNGQLAVIQIRPYAPESCRAIQWMAYGSNAFNALVPFFANVDATPEYLANTTPHVTTESFYWANRIIAAMADAHFNSCSRHIEHYNEAVTSKGHAFVAKYDRKVEGDGGAPLSYREATPVLEEANARIADMLREQTDKTLDDVLLTASLGMRNAFALSDH</sequence>
<dbReference type="EMBL" id="VUND01000001">
    <property type="protein sequence ID" value="MST59935.1"/>
    <property type="molecule type" value="Genomic_DNA"/>
</dbReference>
<accession>A0A6N7WT09</accession>
<dbReference type="GO" id="GO:0006508">
    <property type="term" value="P:proteolysis"/>
    <property type="evidence" value="ECO:0007669"/>
    <property type="project" value="UniProtKB-KW"/>
</dbReference>
<evidence type="ECO:0000256" key="6">
    <source>
        <dbReference type="RuleBase" id="RU364089"/>
    </source>
</evidence>
<dbReference type="InterPro" id="IPR005322">
    <property type="entry name" value="Peptidase_C69"/>
</dbReference>
<dbReference type="NCBIfam" id="NF033678">
    <property type="entry name" value="C69_fam_dipept"/>
    <property type="match status" value="1"/>
</dbReference>
<evidence type="ECO:0000256" key="3">
    <source>
        <dbReference type="ARBA" id="ARBA00022670"/>
    </source>
</evidence>